<comment type="caution">
    <text evidence="4">The sequence shown here is derived from an EMBL/GenBank/DDBJ whole genome shotgun (WGS) entry which is preliminary data.</text>
</comment>
<dbReference type="GO" id="GO:0016301">
    <property type="term" value="F:kinase activity"/>
    <property type="evidence" value="ECO:0007669"/>
    <property type="project" value="UniProtKB-KW"/>
</dbReference>
<name>A0A2R6QTX0_ACTCC</name>
<dbReference type="Proteomes" id="UP000241394">
    <property type="component" value="Chromosome LG13"/>
</dbReference>
<keyword evidence="4" id="KW-0808">Transferase</keyword>
<dbReference type="PANTHER" id="PTHR33142">
    <property type="entry name" value="CYCLIN-DEPENDENT PROTEIN KINASE INHIBITOR SMR13"/>
    <property type="match status" value="1"/>
</dbReference>
<dbReference type="Gramene" id="PSS14545">
    <property type="protein sequence ID" value="PSS14545"/>
    <property type="gene ID" value="CEY00_Acc15112"/>
</dbReference>
<dbReference type="FunCoup" id="A0A2R6QTX0">
    <property type="interactions" value="7"/>
</dbReference>
<keyword evidence="4" id="KW-0418">Kinase</keyword>
<gene>
    <name evidence="4" type="ORF">CEY00_Acc15112</name>
</gene>
<feature type="compositionally biased region" description="Basic residues" evidence="3">
    <location>
        <begin position="1"/>
        <end position="25"/>
    </location>
</feature>
<organism evidence="4 5">
    <name type="scientific">Actinidia chinensis var. chinensis</name>
    <name type="common">Chinese soft-hair kiwi</name>
    <dbReference type="NCBI Taxonomy" id="1590841"/>
    <lineage>
        <taxon>Eukaryota</taxon>
        <taxon>Viridiplantae</taxon>
        <taxon>Streptophyta</taxon>
        <taxon>Embryophyta</taxon>
        <taxon>Tracheophyta</taxon>
        <taxon>Spermatophyta</taxon>
        <taxon>Magnoliopsida</taxon>
        <taxon>eudicotyledons</taxon>
        <taxon>Gunneridae</taxon>
        <taxon>Pentapetalae</taxon>
        <taxon>asterids</taxon>
        <taxon>Ericales</taxon>
        <taxon>Actinidiaceae</taxon>
        <taxon>Actinidia</taxon>
    </lineage>
</organism>
<dbReference type="OrthoDB" id="1840446at2759"/>
<evidence type="ECO:0000313" key="4">
    <source>
        <dbReference type="EMBL" id="PSS14545.1"/>
    </source>
</evidence>
<dbReference type="EMBL" id="NKQK01000013">
    <property type="protein sequence ID" value="PSS14545.1"/>
    <property type="molecule type" value="Genomic_DNA"/>
</dbReference>
<keyword evidence="2" id="KW-0131">Cell cycle</keyword>
<dbReference type="AlphaFoldDB" id="A0A2R6QTX0"/>
<dbReference type="OMA" id="KAQKYQI"/>
<evidence type="ECO:0000313" key="5">
    <source>
        <dbReference type="Proteomes" id="UP000241394"/>
    </source>
</evidence>
<evidence type="ECO:0000256" key="3">
    <source>
        <dbReference type="SAM" id="MobiDB-lite"/>
    </source>
</evidence>
<feature type="region of interest" description="Disordered" evidence="3">
    <location>
        <begin position="1"/>
        <end position="27"/>
    </location>
</feature>
<keyword evidence="5" id="KW-1185">Reference proteome</keyword>
<accession>A0A2R6QTX0</accession>
<dbReference type="PANTHER" id="PTHR33142:SF8">
    <property type="entry name" value="CYCLIN-DEPENDENT PROTEIN KINASE INHIBITOR SMR9"/>
    <property type="match status" value="1"/>
</dbReference>
<proteinExistence type="predicted"/>
<reference evidence="5" key="2">
    <citation type="journal article" date="2018" name="BMC Genomics">
        <title>A manually annotated Actinidia chinensis var. chinensis (kiwifruit) genome highlights the challenges associated with draft genomes and gene prediction in plants.</title>
        <authorList>
            <person name="Pilkington S.M."/>
            <person name="Crowhurst R."/>
            <person name="Hilario E."/>
            <person name="Nardozza S."/>
            <person name="Fraser L."/>
            <person name="Peng Y."/>
            <person name="Gunaseelan K."/>
            <person name="Simpson R."/>
            <person name="Tahir J."/>
            <person name="Deroles S.C."/>
            <person name="Templeton K."/>
            <person name="Luo Z."/>
            <person name="Davy M."/>
            <person name="Cheng C."/>
            <person name="McNeilage M."/>
            <person name="Scaglione D."/>
            <person name="Liu Y."/>
            <person name="Zhang Q."/>
            <person name="Datson P."/>
            <person name="De Silva N."/>
            <person name="Gardiner S.E."/>
            <person name="Bassett H."/>
            <person name="Chagne D."/>
            <person name="McCallum J."/>
            <person name="Dzierzon H."/>
            <person name="Deng C."/>
            <person name="Wang Y.Y."/>
            <person name="Barron L."/>
            <person name="Manako K."/>
            <person name="Bowen J."/>
            <person name="Foster T.M."/>
            <person name="Erridge Z.A."/>
            <person name="Tiffin H."/>
            <person name="Waite C.N."/>
            <person name="Davies K.M."/>
            <person name="Grierson E.P."/>
            <person name="Laing W.A."/>
            <person name="Kirk R."/>
            <person name="Chen X."/>
            <person name="Wood M."/>
            <person name="Montefiori M."/>
            <person name="Brummell D.A."/>
            <person name="Schwinn K.E."/>
            <person name="Catanach A."/>
            <person name="Fullerton C."/>
            <person name="Li D."/>
            <person name="Meiyalaghan S."/>
            <person name="Nieuwenhuizen N."/>
            <person name="Read N."/>
            <person name="Prakash R."/>
            <person name="Hunter D."/>
            <person name="Zhang H."/>
            <person name="McKenzie M."/>
            <person name="Knabel M."/>
            <person name="Harris A."/>
            <person name="Allan A.C."/>
            <person name="Gleave A."/>
            <person name="Chen A."/>
            <person name="Janssen B.J."/>
            <person name="Plunkett B."/>
            <person name="Ampomah-Dwamena C."/>
            <person name="Voogd C."/>
            <person name="Leif D."/>
            <person name="Lafferty D."/>
            <person name="Souleyre E.J.F."/>
            <person name="Varkonyi-Gasic E."/>
            <person name="Gambi F."/>
            <person name="Hanley J."/>
            <person name="Yao J.L."/>
            <person name="Cheung J."/>
            <person name="David K.M."/>
            <person name="Warren B."/>
            <person name="Marsh K."/>
            <person name="Snowden K.C."/>
            <person name="Lin-Wang K."/>
            <person name="Brian L."/>
            <person name="Martinez-Sanchez M."/>
            <person name="Wang M."/>
            <person name="Ileperuma N."/>
            <person name="Macnee N."/>
            <person name="Campin R."/>
            <person name="McAtee P."/>
            <person name="Drummond R.S.M."/>
            <person name="Espley R.V."/>
            <person name="Ireland H.S."/>
            <person name="Wu R."/>
            <person name="Atkinson R.G."/>
            <person name="Karunairetnam S."/>
            <person name="Bulley S."/>
            <person name="Chunkath S."/>
            <person name="Hanley Z."/>
            <person name="Storey R."/>
            <person name="Thrimawithana A.H."/>
            <person name="Thomson S."/>
            <person name="David C."/>
            <person name="Testolin R."/>
            <person name="Huang H."/>
            <person name="Hellens R.P."/>
            <person name="Schaffer R.J."/>
        </authorList>
    </citation>
    <scope>NUCLEOTIDE SEQUENCE [LARGE SCALE GENOMIC DNA]</scope>
    <source>
        <strain evidence="5">cv. Red5</strain>
    </source>
</reference>
<reference evidence="4 5" key="1">
    <citation type="submission" date="2017-07" db="EMBL/GenBank/DDBJ databases">
        <title>An improved, manually edited Actinidia chinensis var. chinensis (kiwifruit) genome highlights the challenges associated with draft genomes and gene prediction in plants.</title>
        <authorList>
            <person name="Pilkington S."/>
            <person name="Crowhurst R."/>
            <person name="Hilario E."/>
            <person name="Nardozza S."/>
            <person name="Fraser L."/>
            <person name="Peng Y."/>
            <person name="Gunaseelan K."/>
            <person name="Simpson R."/>
            <person name="Tahir J."/>
            <person name="Deroles S."/>
            <person name="Templeton K."/>
            <person name="Luo Z."/>
            <person name="Davy M."/>
            <person name="Cheng C."/>
            <person name="Mcneilage M."/>
            <person name="Scaglione D."/>
            <person name="Liu Y."/>
            <person name="Zhang Q."/>
            <person name="Datson P."/>
            <person name="De Silva N."/>
            <person name="Gardiner S."/>
            <person name="Bassett H."/>
            <person name="Chagne D."/>
            <person name="Mccallum J."/>
            <person name="Dzierzon H."/>
            <person name="Deng C."/>
            <person name="Wang Y.-Y."/>
            <person name="Barron N."/>
            <person name="Manako K."/>
            <person name="Bowen J."/>
            <person name="Foster T."/>
            <person name="Erridge Z."/>
            <person name="Tiffin H."/>
            <person name="Waite C."/>
            <person name="Davies K."/>
            <person name="Grierson E."/>
            <person name="Laing W."/>
            <person name="Kirk R."/>
            <person name="Chen X."/>
            <person name="Wood M."/>
            <person name="Montefiori M."/>
            <person name="Brummell D."/>
            <person name="Schwinn K."/>
            <person name="Catanach A."/>
            <person name="Fullerton C."/>
            <person name="Li D."/>
            <person name="Meiyalaghan S."/>
            <person name="Nieuwenhuizen N."/>
            <person name="Read N."/>
            <person name="Prakash R."/>
            <person name="Hunter D."/>
            <person name="Zhang H."/>
            <person name="Mckenzie M."/>
            <person name="Knabel M."/>
            <person name="Harris A."/>
            <person name="Allan A."/>
            <person name="Chen A."/>
            <person name="Janssen B."/>
            <person name="Plunkett B."/>
            <person name="Dwamena C."/>
            <person name="Voogd C."/>
            <person name="Leif D."/>
            <person name="Lafferty D."/>
            <person name="Souleyre E."/>
            <person name="Varkonyi-Gasic E."/>
            <person name="Gambi F."/>
            <person name="Hanley J."/>
            <person name="Yao J.-L."/>
            <person name="Cheung J."/>
            <person name="David K."/>
            <person name="Warren B."/>
            <person name="Marsh K."/>
            <person name="Snowden K."/>
            <person name="Lin-Wang K."/>
            <person name="Brian L."/>
            <person name="Martinez-Sanchez M."/>
            <person name="Wang M."/>
            <person name="Ileperuma N."/>
            <person name="Macnee N."/>
            <person name="Campin R."/>
            <person name="Mcatee P."/>
            <person name="Drummond R."/>
            <person name="Espley R."/>
            <person name="Ireland H."/>
            <person name="Wu R."/>
            <person name="Atkinson R."/>
            <person name="Karunairetnam S."/>
            <person name="Bulley S."/>
            <person name="Chunkath S."/>
            <person name="Hanley Z."/>
            <person name="Storey R."/>
            <person name="Thrimawithana A."/>
            <person name="Thomson S."/>
            <person name="David C."/>
            <person name="Testolin R."/>
        </authorList>
    </citation>
    <scope>NUCLEOTIDE SEQUENCE [LARGE SCALE GENOMIC DNA]</scope>
    <source>
        <strain evidence="5">cv. Red5</strain>
        <tissue evidence="4">Young leaf</tissue>
    </source>
</reference>
<evidence type="ECO:0000256" key="2">
    <source>
        <dbReference type="ARBA" id="ARBA00023306"/>
    </source>
</evidence>
<dbReference type="InParanoid" id="A0A2R6QTX0"/>
<protein>
    <submittedName>
        <fullName evidence="4">Cyclin-dependent protein kinase</fullName>
    </submittedName>
</protein>
<sequence>MAPSGRRRRRRSTRKPRRTQFKKLSKNHEEVASVDFGDNTSITSSDRFSKISNIDGDDDHITNGVDVPASGCSTPKGHRFQIPEILTCPPAPKKRRALPNCSIRRTPIAFFAPPEIEQFFLLALRHIPA</sequence>
<dbReference type="GO" id="GO:0004860">
    <property type="term" value="F:protein kinase inhibitor activity"/>
    <property type="evidence" value="ECO:0007669"/>
    <property type="project" value="UniProtKB-KW"/>
</dbReference>
<dbReference type="InterPro" id="IPR040389">
    <property type="entry name" value="SMR"/>
</dbReference>
<dbReference type="GO" id="GO:0032875">
    <property type="term" value="P:regulation of DNA endoreduplication"/>
    <property type="evidence" value="ECO:0007669"/>
    <property type="project" value="InterPro"/>
</dbReference>
<dbReference type="GO" id="GO:0005634">
    <property type="term" value="C:nucleus"/>
    <property type="evidence" value="ECO:0007669"/>
    <property type="project" value="TreeGrafter"/>
</dbReference>
<evidence type="ECO:0000256" key="1">
    <source>
        <dbReference type="ARBA" id="ARBA00023013"/>
    </source>
</evidence>
<keyword evidence="1" id="KW-0649">Protein kinase inhibitor</keyword>